<name>A0ACB9BNA5_CICIN</name>
<reference evidence="1 2" key="2">
    <citation type="journal article" date="2022" name="Mol. Ecol. Resour.">
        <title>The genomes of chicory, endive, great burdock and yacon provide insights into Asteraceae paleo-polyploidization history and plant inulin production.</title>
        <authorList>
            <person name="Fan W."/>
            <person name="Wang S."/>
            <person name="Wang H."/>
            <person name="Wang A."/>
            <person name="Jiang F."/>
            <person name="Liu H."/>
            <person name="Zhao H."/>
            <person name="Xu D."/>
            <person name="Zhang Y."/>
        </authorList>
    </citation>
    <scope>NUCLEOTIDE SEQUENCE [LARGE SCALE GENOMIC DNA]</scope>
    <source>
        <strain evidence="2">cv. Punajuju</strain>
        <tissue evidence="1">Leaves</tissue>
    </source>
</reference>
<keyword evidence="2" id="KW-1185">Reference proteome</keyword>
<dbReference type="Proteomes" id="UP001055811">
    <property type="component" value="Linkage Group LG06"/>
</dbReference>
<protein>
    <submittedName>
        <fullName evidence="1">Uncharacterized protein</fullName>
    </submittedName>
</protein>
<comment type="caution">
    <text evidence="1">The sequence shown here is derived from an EMBL/GenBank/DDBJ whole genome shotgun (WGS) entry which is preliminary data.</text>
</comment>
<proteinExistence type="predicted"/>
<evidence type="ECO:0000313" key="2">
    <source>
        <dbReference type="Proteomes" id="UP001055811"/>
    </source>
</evidence>
<sequence length="457" mass="50842">MLTVLENCRVSPPPTTVGERSLPLTFFDMLWIQLYPIHQVFFYEFPHSREHFLETIVPNLKHSLSITLQHFFPFSGNLIVFLNPSVEKKPEIRHVEGDSVAVTVVECTLDFNDLTGNHPRKCDMFYPLVPLLGRAAKVSDYLTIPVFSLQVTLFPNSGISIGITNHHSLCDATTRYDFLKAWSSIAMHGTDELFLASGSLPFYERVVKYPSSLDEMALNIPGIPAINAEYQPPQLVSHTDKVRATIILTQAHITQLKKRLSTQLPTLEYVSSFLVACSYIWHCIAKSHVHIGERMGDDDVERFACAVGWRSRLDPPIPQTYFGNCIGPLFTTTIKSTLLAGNNGFLMAAELFGKALSETVKKKNGVIEDGETVIKSVFAPAPGIGVSGTPKIKFYDVDFGFGKPKKHETISIDYHSVISVNASKELPADIEIGVSLPAKQMDAFISILSEELEGTFY</sequence>
<reference evidence="2" key="1">
    <citation type="journal article" date="2022" name="Mol. Ecol. Resour.">
        <title>The genomes of chicory, endive, great burdock and yacon provide insights into Asteraceae palaeo-polyploidization history and plant inulin production.</title>
        <authorList>
            <person name="Fan W."/>
            <person name="Wang S."/>
            <person name="Wang H."/>
            <person name="Wang A."/>
            <person name="Jiang F."/>
            <person name="Liu H."/>
            <person name="Zhao H."/>
            <person name="Xu D."/>
            <person name="Zhang Y."/>
        </authorList>
    </citation>
    <scope>NUCLEOTIDE SEQUENCE [LARGE SCALE GENOMIC DNA]</scope>
    <source>
        <strain evidence="2">cv. Punajuju</strain>
    </source>
</reference>
<evidence type="ECO:0000313" key="1">
    <source>
        <dbReference type="EMBL" id="KAI3723499.1"/>
    </source>
</evidence>
<dbReference type="EMBL" id="CM042014">
    <property type="protein sequence ID" value="KAI3723499.1"/>
    <property type="molecule type" value="Genomic_DNA"/>
</dbReference>
<organism evidence="1 2">
    <name type="scientific">Cichorium intybus</name>
    <name type="common">Chicory</name>
    <dbReference type="NCBI Taxonomy" id="13427"/>
    <lineage>
        <taxon>Eukaryota</taxon>
        <taxon>Viridiplantae</taxon>
        <taxon>Streptophyta</taxon>
        <taxon>Embryophyta</taxon>
        <taxon>Tracheophyta</taxon>
        <taxon>Spermatophyta</taxon>
        <taxon>Magnoliopsida</taxon>
        <taxon>eudicotyledons</taxon>
        <taxon>Gunneridae</taxon>
        <taxon>Pentapetalae</taxon>
        <taxon>asterids</taxon>
        <taxon>campanulids</taxon>
        <taxon>Asterales</taxon>
        <taxon>Asteraceae</taxon>
        <taxon>Cichorioideae</taxon>
        <taxon>Cichorieae</taxon>
        <taxon>Cichoriinae</taxon>
        <taxon>Cichorium</taxon>
    </lineage>
</organism>
<accession>A0ACB9BNA5</accession>
<gene>
    <name evidence="1" type="ORF">L2E82_35121</name>
</gene>